<evidence type="ECO:0000256" key="7">
    <source>
        <dbReference type="ARBA" id="ARBA00023136"/>
    </source>
</evidence>
<evidence type="ECO:0000256" key="6">
    <source>
        <dbReference type="ARBA" id="ARBA00023065"/>
    </source>
</evidence>
<feature type="transmembrane region" description="Helical" evidence="9">
    <location>
        <begin position="282"/>
        <end position="298"/>
    </location>
</feature>
<keyword evidence="5 9" id="KW-1133">Transmembrane helix</keyword>
<dbReference type="Pfam" id="PF25539">
    <property type="entry name" value="Bestrophin_2"/>
    <property type="match status" value="1"/>
</dbReference>
<evidence type="ECO:0000256" key="5">
    <source>
        <dbReference type="ARBA" id="ARBA00022989"/>
    </source>
</evidence>
<evidence type="ECO:0000313" key="10">
    <source>
        <dbReference type="EMBL" id="QWG07548.1"/>
    </source>
</evidence>
<evidence type="ECO:0008006" key="12">
    <source>
        <dbReference type="Google" id="ProtNLM"/>
    </source>
</evidence>
<feature type="transmembrane region" description="Helical" evidence="9">
    <location>
        <begin position="242"/>
        <end position="262"/>
    </location>
</feature>
<evidence type="ECO:0000256" key="9">
    <source>
        <dbReference type="SAM" id="Phobius"/>
    </source>
</evidence>
<feature type="transmembrane region" description="Helical" evidence="9">
    <location>
        <begin position="43"/>
        <end position="62"/>
    </location>
</feature>
<evidence type="ECO:0000256" key="1">
    <source>
        <dbReference type="ARBA" id="ARBA00004651"/>
    </source>
</evidence>
<evidence type="ECO:0000256" key="2">
    <source>
        <dbReference type="ARBA" id="ARBA00022448"/>
    </source>
</evidence>
<dbReference type="InterPro" id="IPR044669">
    <property type="entry name" value="YneE/VCCN1/2-like"/>
</dbReference>
<evidence type="ECO:0000313" key="11">
    <source>
        <dbReference type="Proteomes" id="UP000682802"/>
    </source>
</evidence>
<proteinExistence type="inferred from homology"/>
<organism evidence="10 11">
    <name type="scientific">Flammeovirga kamogawensis</name>
    <dbReference type="NCBI Taxonomy" id="373891"/>
    <lineage>
        <taxon>Bacteria</taxon>
        <taxon>Pseudomonadati</taxon>
        <taxon>Bacteroidota</taxon>
        <taxon>Cytophagia</taxon>
        <taxon>Cytophagales</taxon>
        <taxon>Flammeovirgaceae</taxon>
        <taxon>Flammeovirga</taxon>
    </lineage>
</organism>
<dbReference type="PANTHER" id="PTHR33281:SF19">
    <property type="entry name" value="VOLTAGE-DEPENDENT ANION CHANNEL-FORMING PROTEIN YNEE"/>
    <property type="match status" value="1"/>
</dbReference>
<comment type="subcellular location">
    <subcellularLocation>
        <location evidence="1">Cell membrane</location>
        <topology evidence="1">Multi-pass membrane protein</topology>
    </subcellularLocation>
</comment>
<keyword evidence="2" id="KW-0813">Transport</keyword>
<reference evidence="10 11" key="1">
    <citation type="submission" date="2021-05" db="EMBL/GenBank/DDBJ databases">
        <title>Comparative genomic studies on the polysaccharide-degrading batcterial strains of the Flammeovirga genus.</title>
        <authorList>
            <person name="Zewei F."/>
            <person name="Zheng Z."/>
            <person name="Yu L."/>
            <person name="Ruyue G."/>
            <person name="Yanhong M."/>
            <person name="Yuanyuan C."/>
            <person name="Jingyan G."/>
            <person name="Wenjun H."/>
        </authorList>
    </citation>
    <scope>NUCLEOTIDE SEQUENCE [LARGE SCALE GENOMIC DNA]</scope>
    <source>
        <strain evidence="10 11">YS10</strain>
    </source>
</reference>
<keyword evidence="6" id="KW-0406">Ion transport</keyword>
<dbReference type="PANTHER" id="PTHR33281">
    <property type="entry name" value="UPF0187 PROTEIN YNEE"/>
    <property type="match status" value="1"/>
</dbReference>
<keyword evidence="7 9" id="KW-0472">Membrane</keyword>
<evidence type="ECO:0000256" key="8">
    <source>
        <dbReference type="ARBA" id="ARBA00034708"/>
    </source>
</evidence>
<feature type="transmembrane region" description="Helical" evidence="9">
    <location>
        <begin position="20"/>
        <end position="37"/>
    </location>
</feature>
<accession>A0ABX8GVX0</accession>
<keyword evidence="4 9" id="KW-0812">Transmembrane</keyword>
<protein>
    <recommendedName>
        <fullName evidence="12">Multidrug transporter</fullName>
    </recommendedName>
</protein>
<dbReference type="EMBL" id="CP076128">
    <property type="protein sequence ID" value="QWG07548.1"/>
    <property type="molecule type" value="Genomic_DNA"/>
</dbReference>
<dbReference type="Proteomes" id="UP000682802">
    <property type="component" value="Chromosome 1"/>
</dbReference>
<dbReference type="RefSeq" id="WP_144074936.1">
    <property type="nucleotide sequence ID" value="NZ_CP076128.1"/>
</dbReference>
<keyword evidence="3" id="KW-1003">Cell membrane</keyword>
<evidence type="ECO:0000256" key="4">
    <source>
        <dbReference type="ARBA" id="ARBA00022692"/>
    </source>
</evidence>
<keyword evidence="11" id="KW-1185">Reference proteome</keyword>
<gene>
    <name evidence="10" type="ORF">KM029_01020</name>
</gene>
<evidence type="ECO:0000256" key="3">
    <source>
        <dbReference type="ARBA" id="ARBA00022475"/>
    </source>
</evidence>
<sequence>MLIKKYYSIKDMTFWTRHETLLFILIASIPTVAYVIFAQKWLVLPWTPIALVGTAVAFVVGFRNNAVYDRLWEGRKIWGGIVNSSRSFSILVSDTVTNEYANDSNKLSEDELKKERLTIIYRHLAWLTALRYAMRTKKQWETFMEHRTNREWASRINIPEFEIDEQEAISEYLSESELAIVMKAANKCTVIQKLQSQHLRKLKEKGLIWEFSFLALEGHLKDLIALQGKSERIKNFPYPRQYASLNVYFVWIFLLLLPLGIIPEFAKIGHTVSESFPIIGKYFVWFSIPFSTLVSWVFHTMERIGTVGENPFEGSGNDVPISTIARGIEIDIRACVEEDPENIPKPFEVRLNVQM</sequence>
<name>A0ABX8GVX0_9BACT</name>
<comment type="similarity">
    <text evidence="8">Belongs to the anion channel-forming bestrophin (TC 1.A.46) family.</text>
</comment>